<keyword evidence="4" id="KW-1185">Reference proteome</keyword>
<feature type="compositionally biased region" description="Low complexity" evidence="1">
    <location>
        <begin position="36"/>
        <end position="52"/>
    </location>
</feature>
<dbReference type="RefSeq" id="WP_170251821.1">
    <property type="nucleotide sequence ID" value="NZ_VNHU01000004.1"/>
</dbReference>
<sequence length="52" mass="5766">MKTLKSIFFLFLFSTIVYSCTPEETEDYSTNTIDNTQATGDDSATTDDGSKD</sequence>
<evidence type="ECO:0000256" key="2">
    <source>
        <dbReference type="SAM" id="SignalP"/>
    </source>
</evidence>
<gene>
    <name evidence="3" type="ORF">BD809_104187</name>
</gene>
<organism evidence="3 4">
    <name type="scientific">Aquimarina intermedia</name>
    <dbReference type="NCBI Taxonomy" id="350814"/>
    <lineage>
        <taxon>Bacteria</taxon>
        <taxon>Pseudomonadati</taxon>
        <taxon>Bacteroidota</taxon>
        <taxon>Flavobacteriia</taxon>
        <taxon>Flavobacteriales</taxon>
        <taxon>Flavobacteriaceae</taxon>
        <taxon>Aquimarina</taxon>
    </lineage>
</organism>
<protein>
    <submittedName>
        <fullName evidence="3">Uncharacterized protein</fullName>
    </submittedName>
</protein>
<comment type="caution">
    <text evidence="3">The sequence shown here is derived from an EMBL/GenBank/DDBJ whole genome shotgun (WGS) entry which is preliminary data.</text>
</comment>
<dbReference type="EMBL" id="VNHU01000004">
    <property type="protein sequence ID" value="TYP74367.1"/>
    <property type="molecule type" value="Genomic_DNA"/>
</dbReference>
<accession>A0A5S5C4Y0</accession>
<evidence type="ECO:0000256" key="1">
    <source>
        <dbReference type="SAM" id="MobiDB-lite"/>
    </source>
</evidence>
<dbReference type="Proteomes" id="UP000324376">
    <property type="component" value="Unassembled WGS sequence"/>
</dbReference>
<reference evidence="3 4" key="1">
    <citation type="submission" date="2019-07" db="EMBL/GenBank/DDBJ databases">
        <title>Genomic Encyclopedia of Archaeal and Bacterial Type Strains, Phase II (KMG-II): from individual species to whole genera.</title>
        <authorList>
            <person name="Goeker M."/>
        </authorList>
    </citation>
    <scope>NUCLEOTIDE SEQUENCE [LARGE SCALE GENOMIC DNA]</scope>
    <source>
        <strain evidence="3 4">DSM 17527</strain>
    </source>
</reference>
<name>A0A5S5C4Y0_9FLAO</name>
<evidence type="ECO:0000313" key="3">
    <source>
        <dbReference type="EMBL" id="TYP74367.1"/>
    </source>
</evidence>
<feature type="region of interest" description="Disordered" evidence="1">
    <location>
        <begin position="24"/>
        <end position="52"/>
    </location>
</feature>
<evidence type="ECO:0000313" key="4">
    <source>
        <dbReference type="Proteomes" id="UP000324376"/>
    </source>
</evidence>
<feature type="chain" id="PRO_5024310281" evidence="2">
    <location>
        <begin position="20"/>
        <end position="52"/>
    </location>
</feature>
<proteinExistence type="predicted"/>
<dbReference type="AlphaFoldDB" id="A0A5S5C4Y0"/>
<dbReference type="PROSITE" id="PS51257">
    <property type="entry name" value="PROKAR_LIPOPROTEIN"/>
    <property type="match status" value="1"/>
</dbReference>
<feature type="signal peptide" evidence="2">
    <location>
        <begin position="1"/>
        <end position="19"/>
    </location>
</feature>
<keyword evidence="2" id="KW-0732">Signal</keyword>